<organism evidence="1 2">
    <name type="scientific">Drosophila simulans</name>
    <name type="common">Fruit fly</name>
    <dbReference type="NCBI Taxonomy" id="7240"/>
    <lineage>
        <taxon>Eukaryota</taxon>
        <taxon>Metazoa</taxon>
        <taxon>Ecdysozoa</taxon>
        <taxon>Arthropoda</taxon>
        <taxon>Hexapoda</taxon>
        <taxon>Insecta</taxon>
        <taxon>Pterygota</taxon>
        <taxon>Neoptera</taxon>
        <taxon>Endopterygota</taxon>
        <taxon>Diptera</taxon>
        <taxon>Brachycera</taxon>
        <taxon>Muscomorpha</taxon>
        <taxon>Ephydroidea</taxon>
        <taxon>Drosophilidae</taxon>
        <taxon>Drosophila</taxon>
        <taxon>Sophophora</taxon>
    </lineage>
</organism>
<gene>
    <name evidence="1" type="primary">Dsim\GD21397</name>
    <name evidence="1" type="ORF">Dsim_GD21397</name>
</gene>
<dbReference type="AlphaFoldDB" id="B4QZE3"/>
<proteinExistence type="predicted"/>
<sequence>MAAIDYRRARFEIITVHHLHQMQLQMQMQMHLQMQFQFTADDNINCCTKIQLVRHLLPFAPRTPLTHLWRLVPPSFESTKSSSNPGGGFHRIHPFHQWHPSRRRRIEKQQWHQNRI</sequence>
<keyword evidence="2" id="KW-1185">Reference proteome</keyword>
<dbReference type="OMA" id="RIEKQQW"/>
<dbReference type="EMBL" id="CM000364">
    <property type="protein sequence ID" value="EDX14781.1"/>
    <property type="molecule type" value="Genomic_DNA"/>
</dbReference>
<name>B4QZE3_DROSI</name>
<evidence type="ECO:0000313" key="1">
    <source>
        <dbReference type="EMBL" id="EDX14781.1"/>
    </source>
</evidence>
<dbReference type="HOGENOM" id="CLU_2123646_0_0_1"/>
<evidence type="ECO:0000313" key="2">
    <source>
        <dbReference type="Proteomes" id="UP000000304"/>
    </source>
</evidence>
<protein>
    <submittedName>
        <fullName evidence="1">GD21397</fullName>
    </submittedName>
</protein>
<dbReference type="Proteomes" id="UP000000304">
    <property type="component" value="Chromosome 3R"/>
</dbReference>
<accession>B4QZE3</accession>
<dbReference type="PhylomeDB" id="B4QZE3"/>
<reference evidence="1 2" key="1">
    <citation type="journal article" date="2007" name="Nature">
        <title>Evolution of genes and genomes on the Drosophila phylogeny.</title>
        <authorList>
            <consortium name="Drosophila 12 Genomes Consortium"/>
            <person name="Clark A.G."/>
            <person name="Eisen M.B."/>
            <person name="Smith D.R."/>
            <person name="Bergman C.M."/>
            <person name="Oliver B."/>
            <person name="Markow T.A."/>
            <person name="Kaufman T.C."/>
            <person name="Kellis M."/>
            <person name="Gelbart W."/>
            <person name="Iyer V.N."/>
            <person name="Pollard D.A."/>
            <person name="Sackton T.B."/>
            <person name="Larracuente A.M."/>
            <person name="Singh N.D."/>
            <person name="Abad J.P."/>
            <person name="Abt D.N."/>
            <person name="Adryan B."/>
            <person name="Aguade M."/>
            <person name="Akashi H."/>
            <person name="Anderson W.W."/>
            <person name="Aquadro C.F."/>
            <person name="Ardell D.H."/>
            <person name="Arguello R."/>
            <person name="Artieri C.G."/>
            <person name="Barbash D.A."/>
            <person name="Barker D."/>
            <person name="Barsanti P."/>
            <person name="Batterham P."/>
            <person name="Batzoglou S."/>
            <person name="Begun D."/>
            <person name="Bhutkar A."/>
            <person name="Blanco E."/>
            <person name="Bosak S.A."/>
            <person name="Bradley R.K."/>
            <person name="Brand A.D."/>
            <person name="Brent M.R."/>
            <person name="Brooks A.N."/>
            <person name="Brown R.H."/>
            <person name="Butlin R.K."/>
            <person name="Caggese C."/>
            <person name="Calvi B.R."/>
            <person name="Bernardo de Carvalho A."/>
            <person name="Caspi A."/>
            <person name="Castrezana S."/>
            <person name="Celniker S.E."/>
            <person name="Chang J.L."/>
            <person name="Chapple C."/>
            <person name="Chatterji S."/>
            <person name="Chinwalla A."/>
            <person name="Civetta A."/>
            <person name="Clifton S.W."/>
            <person name="Comeron J.M."/>
            <person name="Costello J.C."/>
            <person name="Coyne J.A."/>
            <person name="Daub J."/>
            <person name="David R.G."/>
            <person name="Delcher A.L."/>
            <person name="Delehaunty K."/>
            <person name="Do C.B."/>
            <person name="Ebling H."/>
            <person name="Edwards K."/>
            <person name="Eickbush T."/>
            <person name="Evans J.D."/>
            <person name="Filipski A."/>
            <person name="Findeiss S."/>
            <person name="Freyhult E."/>
            <person name="Fulton L."/>
            <person name="Fulton R."/>
            <person name="Garcia A.C."/>
            <person name="Gardiner A."/>
            <person name="Garfield D.A."/>
            <person name="Garvin B.E."/>
            <person name="Gibson G."/>
            <person name="Gilbert D."/>
            <person name="Gnerre S."/>
            <person name="Godfrey J."/>
            <person name="Good R."/>
            <person name="Gotea V."/>
            <person name="Gravely B."/>
            <person name="Greenberg A.J."/>
            <person name="Griffiths-Jones S."/>
            <person name="Gross S."/>
            <person name="Guigo R."/>
            <person name="Gustafson E.A."/>
            <person name="Haerty W."/>
            <person name="Hahn M.W."/>
            <person name="Halligan D.L."/>
            <person name="Halpern A.L."/>
            <person name="Halter G.M."/>
            <person name="Han M.V."/>
            <person name="Heger A."/>
            <person name="Hillier L."/>
            <person name="Hinrichs A.S."/>
            <person name="Holmes I."/>
            <person name="Hoskins R.A."/>
            <person name="Hubisz M.J."/>
            <person name="Hultmark D."/>
            <person name="Huntley M.A."/>
            <person name="Jaffe D.B."/>
            <person name="Jagadeeshan S."/>
            <person name="Jeck W.R."/>
            <person name="Johnson J."/>
            <person name="Jones C.D."/>
            <person name="Jordan W.C."/>
            <person name="Karpen G.H."/>
            <person name="Kataoka E."/>
            <person name="Keightley P.D."/>
            <person name="Kheradpour P."/>
            <person name="Kirkness E.F."/>
            <person name="Koerich L.B."/>
            <person name="Kristiansen K."/>
            <person name="Kudrna D."/>
            <person name="Kulathinal R.J."/>
            <person name="Kumar S."/>
            <person name="Kwok R."/>
            <person name="Lander E."/>
            <person name="Langley C.H."/>
            <person name="Lapoint R."/>
            <person name="Lazzaro B.P."/>
            <person name="Lee S.J."/>
            <person name="Levesque L."/>
            <person name="Li R."/>
            <person name="Lin C.F."/>
            <person name="Lin M.F."/>
            <person name="Lindblad-Toh K."/>
            <person name="Llopart A."/>
            <person name="Long M."/>
            <person name="Low L."/>
            <person name="Lozovsky E."/>
            <person name="Lu J."/>
            <person name="Luo M."/>
            <person name="Machado C.A."/>
            <person name="Makalowski W."/>
            <person name="Marzo M."/>
            <person name="Matsuda M."/>
            <person name="Matzkin L."/>
            <person name="McAllister B."/>
            <person name="McBride C.S."/>
            <person name="McKernan B."/>
            <person name="McKernan K."/>
            <person name="Mendez-Lago M."/>
            <person name="Minx P."/>
            <person name="Mollenhauer M.U."/>
            <person name="Montooth K."/>
            <person name="Mount S.M."/>
            <person name="Mu X."/>
            <person name="Myers E."/>
            <person name="Negre B."/>
            <person name="Newfeld S."/>
            <person name="Nielsen R."/>
            <person name="Noor M.A."/>
            <person name="O'Grady P."/>
            <person name="Pachter L."/>
            <person name="Papaceit M."/>
            <person name="Parisi M.J."/>
            <person name="Parisi M."/>
            <person name="Parts L."/>
            <person name="Pedersen J.S."/>
            <person name="Pesole G."/>
            <person name="Phillippy A.M."/>
            <person name="Ponting C.P."/>
            <person name="Pop M."/>
            <person name="Porcelli D."/>
            <person name="Powell J.R."/>
            <person name="Prohaska S."/>
            <person name="Pruitt K."/>
            <person name="Puig M."/>
            <person name="Quesneville H."/>
            <person name="Ram K.R."/>
            <person name="Rand D."/>
            <person name="Rasmussen M.D."/>
            <person name="Reed L.K."/>
            <person name="Reenan R."/>
            <person name="Reily A."/>
            <person name="Remington K.A."/>
            <person name="Rieger T.T."/>
            <person name="Ritchie M.G."/>
            <person name="Robin C."/>
            <person name="Rogers Y.H."/>
            <person name="Rohde C."/>
            <person name="Rozas J."/>
            <person name="Rubenfield M.J."/>
            <person name="Ruiz A."/>
            <person name="Russo S."/>
            <person name="Salzberg S.L."/>
            <person name="Sanchez-Gracia A."/>
            <person name="Saranga D.J."/>
            <person name="Sato H."/>
            <person name="Schaeffer S.W."/>
            <person name="Schatz M.C."/>
            <person name="Schlenke T."/>
            <person name="Schwartz R."/>
            <person name="Segarra C."/>
            <person name="Singh R.S."/>
            <person name="Sirot L."/>
            <person name="Sirota M."/>
            <person name="Sisneros N.B."/>
            <person name="Smith C.D."/>
            <person name="Smith T.F."/>
            <person name="Spieth J."/>
            <person name="Stage D.E."/>
            <person name="Stark A."/>
            <person name="Stephan W."/>
            <person name="Strausberg R.L."/>
            <person name="Strempel S."/>
            <person name="Sturgill D."/>
            <person name="Sutton G."/>
            <person name="Sutton G.G."/>
            <person name="Tao W."/>
            <person name="Teichmann S."/>
            <person name="Tobari Y.N."/>
            <person name="Tomimura Y."/>
            <person name="Tsolas J.M."/>
            <person name="Valente V.L."/>
            <person name="Venter E."/>
            <person name="Venter J.C."/>
            <person name="Vicario S."/>
            <person name="Vieira F.G."/>
            <person name="Vilella A.J."/>
            <person name="Villasante A."/>
            <person name="Walenz B."/>
            <person name="Wang J."/>
            <person name="Wasserman M."/>
            <person name="Watts T."/>
            <person name="Wilson D."/>
            <person name="Wilson R.K."/>
            <person name="Wing R.A."/>
            <person name="Wolfner M.F."/>
            <person name="Wong A."/>
            <person name="Wong G.K."/>
            <person name="Wu C.I."/>
            <person name="Wu G."/>
            <person name="Yamamoto D."/>
            <person name="Yang H.P."/>
            <person name="Yang S.P."/>
            <person name="Yorke J.A."/>
            <person name="Yoshida K."/>
            <person name="Zdobnov E."/>
            <person name="Zhang P."/>
            <person name="Zhang Y."/>
            <person name="Zimin A.V."/>
            <person name="Baldwin J."/>
            <person name="Abdouelleil A."/>
            <person name="Abdulkadir J."/>
            <person name="Abebe A."/>
            <person name="Abera B."/>
            <person name="Abreu J."/>
            <person name="Acer S.C."/>
            <person name="Aftuck L."/>
            <person name="Alexander A."/>
            <person name="An P."/>
            <person name="Anderson E."/>
            <person name="Anderson S."/>
            <person name="Arachi H."/>
            <person name="Azer M."/>
            <person name="Bachantsang P."/>
            <person name="Barry A."/>
            <person name="Bayul T."/>
            <person name="Berlin A."/>
            <person name="Bessette D."/>
            <person name="Bloom T."/>
            <person name="Blye J."/>
            <person name="Boguslavskiy L."/>
            <person name="Bonnet C."/>
            <person name="Boukhgalter B."/>
            <person name="Bourzgui I."/>
            <person name="Brown A."/>
            <person name="Cahill P."/>
            <person name="Channer S."/>
            <person name="Cheshatsang Y."/>
            <person name="Chuda L."/>
            <person name="Citroen M."/>
            <person name="Collymore A."/>
            <person name="Cooke P."/>
            <person name="Costello M."/>
            <person name="D'Aco K."/>
            <person name="Daza R."/>
            <person name="De Haan G."/>
            <person name="DeGray S."/>
            <person name="DeMaso C."/>
            <person name="Dhargay N."/>
            <person name="Dooley K."/>
            <person name="Dooley E."/>
            <person name="Doricent M."/>
            <person name="Dorje P."/>
            <person name="Dorjee K."/>
            <person name="Dupes A."/>
            <person name="Elong R."/>
            <person name="Falk J."/>
            <person name="Farina A."/>
            <person name="Faro S."/>
            <person name="Ferguson D."/>
            <person name="Fisher S."/>
            <person name="Foley C.D."/>
            <person name="Franke A."/>
            <person name="Friedrich D."/>
            <person name="Gadbois L."/>
            <person name="Gearin G."/>
            <person name="Gearin C.R."/>
            <person name="Giannoukos G."/>
            <person name="Goode T."/>
            <person name="Graham J."/>
            <person name="Grandbois E."/>
            <person name="Grewal S."/>
            <person name="Gyaltsen K."/>
            <person name="Hafez N."/>
            <person name="Hagos B."/>
            <person name="Hall J."/>
            <person name="Henson C."/>
            <person name="Hollinger A."/>
            <person name="Honan T."/>
            <person name="Huard M.D."/>
            <person name="Hughes L."/>
            <person name="Hurhula B."/>
            <person name="Husby M.E."/>
            <person name="Kamat A."/>
            <person name="Kanga B."/>
            <person name="Kashin S."/>
            <person name="Khazanovich D."/>
            <person name="Kisner P."/>
            <person name="Lance K."/>
            <person name="Lara M."/>
            <person name="Lee W."/>
            <person name="Lennon N."/>
            <person name="Letendre F."/>
            <person name="LeVine R."/>
            <person name="Lipovsky A."/>
            <person name="Liu X."/>
            <person name="Liu J."/>
            <person name="Liu S."/>
            <person name="Lokyitsang T."/>
            <person name="Lokyitsang Y."/>
            <person name="Lubonja R."/>
            <person name="Lui A."/>
            <person name="MacDonald P."/>
            <person name="Magnisalis V."/>
            <person name="Maru K."/>
            <person name="Matthews C."/>
            <person name="McCusker W."/>
            <person name="McDonough S."/>
            <person name="Mehta T."/>
            <person name="Meldrim J."/>
            <person name="Meneus L."/>
            <person name="Mihai O."/>
            <person name="Mihalev A."/>
            <person name="Mihova T."/>
            <person name="Mittelman R."/>
            <person name="Mlenga V."/>
            <person name="Montmayeur A."/>
            <person name="Mulrain L."/>
            <person name="Navidi A."/>
            <person name="Naylor J."/>
            <person name="Negash T."/>
            <person name="Nguyen T."/>
            <person name="Nguyen N."/>
            <person name="Nicol R."/>
            <person name="Norbu C."/>
            <person name="Norbu N."/>
            <person name="Novod N."/>
            <person name="O'Neill B."/>
            <person name="Osman S."/>
            <person name="Markiewicz E."/>
            <person name="Oyono O.L."/>
            <person name="Patti C."/>
            <person name="Phunkhang P."/>
            <person name="Pierre F."/>
            <person name="Priest M."/>
            <person name="Raghuraman S."/>
            <person name="Rege F."/>
            <person name="Reyes R."/>
            <person name="Rise C."/>
            <person name="Rogov P."/>
            <person name="Ross K."/>
            <person name="Ryan E."/>
            <person name="Settipalli S."/>
            <person name="Shea T."/>
            <person name="Sherpa N."/>
            <person name="Shi L."/>
            <person name="Shih D."/>
            <person name="Sparrow T."/>
            <person name="Spaulding J."/>
            <person name="Stalker J."/>
            <person name="Stange-Thomann N."/>
            <person name="Stavropoulos S."/>
            <person name="Stone C."/>
            <person name="Strader C."/>
            <person name="Tesfaye S."/>
            <person name="Thomson T."/>
            <person name="Thoulutsang Y."/>
            <person name="Thoulutsang D."/>
            <person name="Topham K."/>
            <person name="Topping I."/>
            <person name="Tsamla T."/>
            <person name="Vassiliev H."/>
            <person name="Vo A."/>
            <person name="Wangchuk T."/>
            <person name="Wangdi T."/>
            <person name="Weiand M."/>
            <person name="Wilkinson J."/>
            <person name="Wilson A."/>
            <person name="Yadav S."/>
            <person name="Young G."/>
            <person name="Yu Q."/>
            <person name="Zembek L."/>
            <person name="Zhong D."/>
            <person name="Zimmer A."/>
            <person name="Zwirko Z."/>
            <person name="Jaffe D.B."/>
            <person name="Alvarez P."/>
            <person name="Brockman W."/>
            <person name="Butler J."/>
            <person name="Chin C."/>
            <person name="Gnerre S."/>
            <person name="Grabherr M."/>
            <person name="Kleber M."/>
            <person name="Mauceli E."/>
            <person name="MacCallum I."/>
        </authorList>
    </citation>
    <scope>NUCLEOTIDE SEQUENCE [LARGE SCALE GENOMIC DNA]</scope>
    <source>
        <strain evidence="2">white501</strain>
    </source>
</reference>